<feature type="compositionally biased region" description="Basic and acidic residues" evidence="1">
    <location>
        <begin position="200"/>
        <end position="211"/>
    </location>
</feature>
<name>A0A812R7S1_9DINO</name>
<keyword evidence="2" id="KW-1133">Transmembrane helix</keyword>
<evidence type="ECO:0000256" key="2">
    <source>
        <dbReference type="SAM" id="Phobius"/>
    </source>
</evidence>
<keyword evidence="2" id="KW-0472">Membrane</keyword>
<sequence>MEPEVIEPDYEGPFHPLPTWLGVVLSVVLAAMILGTLVYFYRSECRPAQVAPAPDTQPTRWAPSGKEEKSSWAPRAAGQEVAEVPPSEELPDMKAEASFKARAKVTADSDTPKAAPVASWISGGELAKSQQMDDCSTAMAEAGNGALLTRDGSRVAAEDGGSRALERAGSLRTGARATNALADQAPQPPEEAEALALARQEAKAEEREARHERVKTIVRSIREDMKADRAAELPQDERLRRLEQWQELYESQQGDKVASAVTAFLEEATNWYLKGAPEG</sequence>
<keyword evidence="4" id="KW-1185">Reference proteome</keyword>
<comment type="caution">
    <text evidence="3">The sequence shown here is derived from an EMBL/GenBank/DDBJ whole genome shotgun (WGS) entry which is preliminary data.</text>
</comment>
<dbReference type="OrthoDB" id="442988at2759"/>
<feature type="region of interest" description="Disordered" evidence="1">
    <location>
        <begin position="179"/>
        <end position="211"/>
    </location>
</feature>
<keyword evidence="2" id="KW-0812">Transmembrane</keyword>
<accession>A0A812R7S1</accession>
<gene>
    <name evidence="3" type="ORF">SNAT2548_LOCUS23075</name>
</gene>
<evidence type="ECO:0000313" key="4">
    <source>
        <dbReference type="Proteomes" id="UP000604046"/>
    </source>
</evidence>
<dbReference type="EMBL" id="CAJNDS010002308">
    <property type="protein sequence ID" value="CAE7424144.1"/>
    <property type="molecule type" value="Genomic_DNA"/>
</dbReference>
<evidence type="ECO:0000256" key="1">
    <source>
        <dbReference type="SAM" id="MobiDB-lite"/>
    </source>
</evidence>
<reference evidence="3" key="1">
    <citation type="submission" date="2021-02" db="EMBL/GenBank/DDBJ databases">
        <authorList>
            <person name="Dougan E. K."/>
            <person name="Rhodes N."/>
            <person name="Thang M."/>
            <person name="Chan C."/>
        </authorList>
    </citation>
    <scope>NUCLEOTIDE SEQUENCE</scope>
</reference>
<protein>
    <submittedName>
        <fullName evidence="3">Uncharacterized protein</fullName>
    </submittedName>
</protein>
<dbReference type="AlphaFoldDB" id="A0A812R7S1"/>
<feature type="region of interest" description="Disordered" evidence="1">
    <location>
        <begin position="49"/>
        <end position="90"/>
    </location>
</feature>
<dbReference type="Proteomes" id="UP000604046">
    <property type="component" value="Unassembled WGS sequence"/>
</dbReference>
<evidence type="ECO:0000313" key="3">
    <source>
        <dbReference type="EMBL" id="CAE7424144.1"/>
    </source>
</evidence>
<feature type="transmembrane region" description="Helical" evidence="2">
    <location>
        <begin position="20"/>
        <end position="41"/>
    </location>
</feature>
<proteinExistence type="predicted"/>
<organism evidence="3 4">
    <name type="scientific">Symbiodinium natans</name>
    <dbReference type="NCBI Taxonomy" id="878477"/>
    <lineage>
        <taxon>Eukaryota</taxon>
        <taxon>Sar</taxon>
        <taxon>Alveolata</taxon>
        <taxon>Dinophyceae</taxon>
        <taxon>Suessiales</taxon>
        <taxon>Symbiodiniaceae</taxon>
        <taxon>Symbiodinium</taxon>
    </lineage>
</organism>